<name>Q8VHM1_MOUSE</name>
<reference evidence="1" key="1">
    <citation type="submission" date="2001-11" db="EMBL/GenBank/DDBJ databases">
        <title>Representational difference analysis clone derived from peritoneal macrophages stimulated by LPS in NOD mice and NOD.B6-Idd10R stock carrying resistance to type 1 diabetes : alignment with RIKEN cDNA (clone 5730555N10).</title>
        <authorList>
            <person name="Haskell B.D."/>
            <person name="Yang Q."/>
            <person name="King B.L."/>
            <person name="Leiter E.H."/>
        </authorList>
    </citation>
    <scope>NUCLEOTIDE SEQUENCE</scope>
    <source>
        <strain evidence="1">C57BL/6N</strain>
        <tissue evidence="1">Liver</tissue>
    </source>
</reference>
<dbReference type="AlphaFoldDB" id="Q8VHM1"/>
<proteinExistence type="predicted"/>
<evidence type="ECO:0000313" key="1">
    <source>
        <dbReference type="EMBL" id="AAL38165.1"/>
    </source>
</evidence>
<sequence length="128" mass="14475">MSFLDAFRCVLLVNTRPSQPWTQQSVTVPQALLPLPHLLPQLLLQEATQRNNVGSFARMLNEQESGRGHSSCLSPSPQLRLCPHLVALWQQLPQQPHPQPKFQESSGCPQWPCVLTELKQMENDSIEN</sequence>
<accession>Q8VHM1</accession>
<dbReference type="EMBL" id="AF442737">
    <property type="protein sequence ID" value="AAL38165.1"/>
    <property type="molecule type" value="Genomic_DNA"/>
</dbReference>
<protein>
    <submittedName>
        <fullName evidence="1">Uncharacterized protein</fullName>
    </submittedName>
</protein>
<organism evidence="1">
    <name type="scientific">Mus musculus</name>
    <name type="common">Mouse</name>
    <dbReference type="NCBI Taxonomy" id="10090"/>
    <lineage>
        <taxon>Eukaryota</taxon>
        <taxon>Metazoa</taxon>
        <taxon>Chordata</taxon>
        <taxon>Craniata</taxon>
        <taxon>Vertebrata</taxon>
        <taxon>Euteleostomi</taxon>
        <taxon>Mammalia</taxon>
        <taxon>Eutheria</taxon>
        <taxon>Euarchontoglires</taxon>
        <taxon>Glires</taxon>
        <taxon>Rodentia</taxon>
        <taxon>Myomorpha</taxon>
        <taxon>Muroidea</taxon>
        <taxon>Muridae</taxon>
        <taxon>Murinae</taxon>
        <taxon>Mus</taxon>
        <taxon>Mus</taxon>
    </lineage>
</organism>